<dbReference type="GO" id="GO:0033566">
    <property type="term" value="P:gamma-tubulin complex localization"/>
    <property type="evidence" value="ECO:0007669"/>
    <property type="project" value="InterPro"/>
</dbReference>
<evidence type="ECO:0000256" key="6">
    <source>
        <dbReference type="ARBA" id="ARBA00023212"/>
    </source>
</evidence>
<dbReference type="OrthoDB" id="48571at2759"/>
<accession>A0A2H9TN93</accession>
<name>A0A2H9TN93_9FUNG</name>
<evidence type="ECO:0000256" key="1">
    <source>
        <dbReference type="ARBA" id="ARBA00003060"/>
    </source>
</evidence>
<keyword evidence="5" id="KW-0963">Cytoplasm</keyword>
<evidence type="ECO:0000256" key="4">
    <source>
        <dbReference type="ARBA" id="ARBA00016992"/>
    </source>
</evidence>
<dbReference type="PANTHER" id="PTHR28520:SF2">
    <property type="entry name" value="MITOTIC-SPINDLE ORGANIZING PROTEIN 1"/>
    <property type="match status" value="1"/>
</dbReference>
<dbReference type="GO" id="GO:0031021">
    <property type="term" value="C:interphase microtubule organizing center"/>
    <property type="evidence" value="ECO:0007669"/>
    <property type="project" value="TreeGrafter"/>
</dbReference>
<dbReference type="PANTHER" id="PTHR28520">
    <property type="entry name" value="MITOTIC-SPINDLE ORGANIZING PROTEIN 1"/>
    <property type="match status" value="1"/>
</dbReference>
<dbReference type="AlphaFoldDB" id="A0A2H9TN93"/>
<proteinExistence type="inferred from homology"/>
<dbReference type="GO" id="GO:0051415">
    <property type="term" value="P:microtubule nucleation by interphase microtubule organizing center"/>
    <property type="evidence" value="ECO:0007669"/>
    <property type="project" value="TreeGrafter"/>
</dbReference>
<dbReference type="GO" id="GO:0005819">
    <property type="term" value="C:spindle"/>
    <property type="evidence" value="ECO:0007669"/>
    <property type="project" value="TreeGrafter"/>
</dbReference>
<evidence type="ECO:0000256" key="2">
    <source>
        <dbReference type="ARBA" id="ARBA00004267"/>
    </source>
</evidence>
<reference evidence="8 9" key="1">
    <citation type="submission" date="2016-10" db="EMBL/GenBank/DDBJ databases">
        <title>The genome of Paramicrosporidium saccamoebae is the missing link in understanding Cryptomycota and Microsporidia evolution.</title>
        <authorList>
            <person name="Quandt C.A."/>
            <person name="Beaudet D."/>
            <person name="Corsaro D."/>
            <person name="Michel R."/>
            <person name="Corradi N."/>
            <person name="James T."/>
        </authorList>
    </citation>
    <scope>NUCLEOTIDE SEQUENCE [LARGE SCALE GENOMIC DNA]</scope>
    <source>
        <strain evidence="8 9">KSL3</strain>
    </source>
</reference>
<dbReference type="Pfam" id="PF12554">
    <property type="entry name" value="MOZART1"/>
    <property type="match status" value="1"/>
</dbReference>
<comment type="caution">
    <text evidence="8">The sequence shown here is derived from an EMBL/GenBank/DDBJ whole genome shotgun (WGS) entry which is preliminary data.</text>
</comment>
<keyword evidence="9" id="KW-1185">Reference proteome</keyword>
<evidence type="ECO:0000256" key="3">
    <source>
        <dbReference type="ARBA" id="ARBA00011015"/>
    </source>
</evidence>
<comment type="similarity">
    <text evidence="3">Belongs to the MOZART1 family.</text>
</comment>
<evidence type="ECO:0000313" key="9">
    <source>
        <dbReference type="Proteomes" id="UP000240830"/>
    </source>
</evidence>
<sequence>EHDTAVYEKGKGIERTGAVVLPEHPAGASSGTRGHLLVLVFGRTNEKRANNAERKEQFRMLLNCPLDRETLNIALQLLDNGANPEALAAVVTELQNEARRVQTGK</sequence>
<feature type="non-terminal residue" evidence="8">
    <location>
        <position position="1"/>
    </location>
</feature>
<gene>
    <name evidence="8" type="ORF">PSACC_00987</name>
</gene>
<dbReference type="GO" id="GO:0000931">
    <property type="term" value="C:gamma-tubulin ring complex"/>
    <property type="evidence" value="ECO:0007669"/>
    <property type="project" value="InterPro"/>
</dbReference>
<evidence type="ECO:0000256" key="7">
    <source>
        <dbReference type="ARBA" id="ARBA00029810"/>
    </source>
</evidence>
<evidence type="ECO:0000256" key="5">
    <source>
        <dbReference type="ARBA" id="ARBA00022490"/>
    </source>
</evidence>
<dbReference type="InterPro" id="IPR022214">
    <property type="entry name" value="MZT1"/>
</dbReference>
<protein>
    <recommendedName>
        <fullName evidence="4">Mitotic-spindle organizing protein 1</fullName>
    </recommendedName>
    <alternativeName>
        <fullName evidence="7">Mitotic-spindle organizing protein associated with a ring of gamma-tubulin 1</fullName>
    </alternativeName>
</protein>
<dbReference type="GO" id="GO:0090307">
    <property type="term" value="P:mitotic spindle assembly"/>
    <property type="evidence" value="ECO:0007669"/>
    <property type="project" value="TreeGrafter"/>
</dbReference>
<comment type="subcellular location">
    <subcellularLocation>
        <location evidence="2">Cytoplasm</location>
        <location evidence="2">Cytoskeleton</location>
        <location evidence="2">Microtubule organizing center</location>
    </subcellularLocation>
</comment>
<dbReference type="Proteomes" id="UP000240830">
    <property type="component" value="Unassembled WGS sequence"/>
</dbReference>
<organism evidence="8 9">
    <name type="scientific">Paramicrosporidium saccamoebae</name>
    <dbReference type="NCBI Taxonomy" id="1246581"/>
    <lineage>
        <taxon>Eukaryota</taxon>
        <taxon>Fungi</taxon>
        <taxon>Fungi incertae sedis</taxon>
        <taxon>Cryptomycota</taxon>
        <taxon>Cryptomycota incertae sedis</taxon>
        <taxon>Paramicrosporidium</taxon>
    </lineage>
</organism>
<keyword evidence="6" id="KW-0206">Cytoskeleton</keyword>
<comment type="function">
    <text evidence="1">Required for gamma-tubulin complex recruitment to the microtubule organizing center (MTOC).</text>
</comment>
<evidence type="ECO:0000313" key="8">
    <source>
        <dbReference type="EMBL" id="PJF19204.1"/>
    </source>
</evidence>
<dbReference type="EMBL" id="MTSL01000074">
    <property type="protein sequence ID" value="PJF19204.1"/>
    <property type="molecule type" value="Genomic_DNA"/>
</dbReference>